<dbReference type="HOGENOM" id="CLU_285101_0_0_6"/>
<keyword evidence="1" id="KW-1133">Transmembrane helix</keyword>
<dbReference type="KEGG" id="mvi:X808_10540"/>
<accession>W0QBA9</accession>
<dbReference type="eggNOG" id="COG4928">
    <property type="taxonomic scope" value="Bacteria"/>
</dbReference>
<organism evidence="3 4">
    <name type="scientific">Mannheimia varigena USDA-ARS-USMARC-1296</name>
    <dbReference type="NCBI Taxonomy" id="1433287"/>
    <lineage>
        <taxon>Bacteria</taxon>
        <taxon>Pseudomonadati</taxon>
        <taxon>Pseudomonadota</taxon>
        <taxon>Gammaproteobacteria</taxon>
        <taxon>Pasteurellales</taxon>
        <taxon>Pasteurellaceae</taxon>
        <taxon>Mannheimia</taxon>
    </lineage>
</organism>
<proteinExistence type="predicted"/>
<evidence type="ECO:0000313" key="4">
    <source>
        <dbReference type="Proteomes" id="UP000066995"/>
    </source>
</evidence>
<feature type="domain" description="KAP NTPase" evidence="2">
    <location>
        <begin position="33"/>
        <end position="390"/>
    </location>
</feature>
<keyword evidence="4" id="KW-1185">Reference proteome</keyword>
<keyword evidence="1" id="KW-0812">Transmembrane</keyword>
<protein>
    <recommendedName>
        <fullName evidence="2">KAP NTPase domain-containing protein</fullName>
    </recommendedName>
</protein>
<evidence type="ECO:0000313" key="3">
    <source>
        <dbReference type="EMBL" id="AHG75577.1"/>
    </source>
</evidence>
<keyword evidence="1" id="KW-0472">Membrane</keyword>
<dbReference type="PATRIC" id="fig|1433287.3.peg.1051"/>
<dbReference type="InterPro" id="IPR011646">
    <property type="entry name" value="KAP_P-loop"/>
</dbReference>
<feature type="transmembrane region" description="Helical" evidence="1">
    <location>
        <begin position="175"/>
        <end position="197"/>
    </location>
</feature>
<dbReference type="STRING" id="1433287.X808_10540"/>
<evidence type="ECO:0000256" key="1">
    <source>
        <dbReference type="SAM" id="Phobius"/>
    </source>
</evidence>
<dbReference type="InterPro" id="IPR027417">
    <property type="entry name" value="P-loop_NTPase"/>
</dbReference>
<gene>
    <name evidence="3" type="ORF">X808_10540</name>
</gene>
<dbReference type="AlphaFoldDB" id="W0QBA9"/>
<dbReference type="EMBL" id="CP006943">
    <property type="protein sequence ID" value="AHG75577.1"/>
    <property type="molecule type" value="Genomic_DNA"/>
</dbReference>
<dbReference type="OrthoDB" id="88903at2"/>
<dbReference type="SUPFAM" id="SSF52540">
    <property type="entry name" value="P-loop containing nucleoside triphosphate hydrolases"/>
    <property type="match status" value="1"/>
</dbReference>
<evidence type="ECO:0000259" key="2">
    <source>
        <dbReference type="Pfam" id="PF07693"/>
    </source>
</evidence>
<sequence>MQTTSQEDDYKFQILYEEVSDKDEFEYNTHEGVATTLYELIRDTDKGITVGLEGAWGSGKSTVINLLRNKLDEKTLFFSFDAWAHEGDPLRRIFLESLINKIDPNNENDELVSLKNKVSGRTKTVDVKTKKGVSKFGKLISASALAIPMGSAFLSAVKYENLVYPWSDVPKSIDWLLVFGIFLTLLPLVVTLGCWLLKRDEFKLFESESAENYTQDITEDGERTSIEFERLFSEIMSLIIGKPDGKYERCIIVIDNLDRIEAKSSQGIWSTLQTFFQHRSSSNSYLDWKDKLWFIVPFDREGLSKIWQQEDSNSDMNVARSFFDKCFQVIAEVPTPVMSGWIKFFDLSLEKAFSNRESDWKNEFRATYIRCKGILDSSPTPREIYTLINKSGFLSLQFKNSISAQSICIYSLLRLSDTEKTIRKMLLENTISQKYSIDGDLNKVKSEIAGLLFKVEPQKGIELLLVPEIRQSLINGDGGYLNSLIKDHNDSFWISWDKLDFESLFSSDNSDKIRINVTKALHNGMIDFKSHIIKDINHLYKIWSDDNIAWDFKKYKFSESLSFLYSLVQDKNNFGNWLSDFSQNIISQIVSSVSDDFDSEELSSLSDLEHFIRANNINIKSLHYRNLDLPNWKIWIEALKKENVKFHSIHPTKGTIKELSEKVLSSSSVNEDDMEILFLSYINSPIATEWKLALPYIVSWSKLSNRTFYSENFYKLVKILIIDSSENIKKELISLINSKEFWSSYVTNEDGEDISTLSILAGLCIEDFDKATFIPDEIKEYWANKSNEQVHIIEDFVKAKRLGNLWKLATDSNNKLARILLLNSNDNRLYETIDCVYYLDEFNNIDEKHLECFVSRICELKIIDSNNDIRRVIKEQFLAYSEVLKILQKYGDTSVKEFVKSILKDLSKEDWGKSIEEEYELFTLLEHKERKLSYAVLEHMKNIVSGDREITQWFSNNIRSILDKSADVSRVIFSDVSEVFFSCEKDNLSDEIFSLLKDYISVDMLHKSSQEDIEKKLLLWLENKQFNRAKWLLSFDRTFDTLLLKDSLPSVMEEIRLFDPDNKHAELYSNFEKIFNFKLNNIEKESD</sequence>
<name>W0QBA9_9PAST</name>
<dbReference type="Pfam" id="PF07693">
    <property type="entry name" value="KAP_NTPase"/>
    <property type="match status" value="1"/>
</dbReference>
<dbReference type="Proteomes" id="UP000066995">
    <property type="component" value="Chromosome"/>
</dbReference>
<reference evidence="3 4" key="1">
    <citation type="submission" date="2013-12" db="EMBL/GenBank/DDBJ databases">
        <title>Annotation of the Mannheimia varigena USDA-ARS-USMARC-1296 complete genome.</title>
        <authorList>
            <person name="Harhay G.P."/>
            <person name="Clawson M.L."/>
            <person name="Murray R.W."/>
            <person name="Lubbers B.V."/>
            <person name="Heaton M.P."/>
            <person name="Chitko-Mckown C.G."/>
            <person name="Harhay D.M."/>
            <person name="Smith T.P.L."/>
        </authorList>
    </citation>
    <scope>NUCLEOTIDE SEQUENCE [LARGE SCALE GENOMIC DNA]</scope>
    <source>
        <strain evidence="3 4">USDA-ARS-USMARC-1296</strain>
    </source>
</reference>
<dbReference type="RefSeq" id="WP_025217296.1">
    <property type="nucleotide sequence ID" value="NZ_CP006943.1"/>
</dbReference>